<dbReference type="InterPro" id="IPR052039">
    <property type="entry name" value="Caspase-related_regulators"/>
</dbReference>
<dbReference type="Gene3D" id="3.40.50.1460">
    <property type="match status" value="1"/>
</dbReference>
<proteinExistence type="inferred from homology"/>
<reference evidence="5" key="1">
    <citation type="submission" date="2006-09" db="EMBL/GenBank/DDBJ databases">
        <title>Complete sequence of Rhodopseudomonas palustris BisA53.</title>
        <authorList>
            <consortium name="US DOE Joint Genome Institute"/>
            <person name="Copeland A."/>
            <person name="Lucas S."/>
            <person name="Lapidus A."/>
            <person name="Barry K."/>
            <person name="Detter J.C."/>
            <person name="Glavina del Rio T."/>
            <person name="Hammon N."/>
            <person name="Israni S."/>
            <person name="Dalin E."/>
            <person name="Tice H."/>
            <person name="Pitluck S."/>
            <person name="Chain P."/>
            <person name="Malfatti S."/>
            <person name="Shin M."/>
            <person name="Vergez L."/>
            <person name="Schmutz J."/>
            <person name="Larimer F."/>
            <person name="Land M."/>
            <person name="Hauser L."/>
            <person name="Pelletier D.A."/>
            <person name="Kyrpides N."/>
            <person name="Kim E."/>
            <person name="Harwood C.S."/>
            <person name="Oda Y."/>
            <person name="Richardson P."/>
        </authorList>
    </citation>
    <scope>NUCLEOTIDE SEQUENCE [LARGE SCALE GENOMIC DNA]</scope>
    <source>
        <strain evidence="5">BisA53</strain>
    </source>
</reference>
<evidence type="ECO:0000256" key="3">
    <source>
        <dbReference type="SAM" id="SignalP"/>
    </source>
</evidence>
<feature type="chain" id="PRO_5004165823" evidence="3">
    <location>
        <begin position="24"/>
        <end position="479"/>
    </location>
</feature>
<dbReference type="OrthoDB" id="9816009at2"/>
<dbReference type="InterPro" id="IPR015917">
    <property type="entry name" value="Pept_C14A"/>
</dbReference>
<feature type="signal peptide" evidence="3">
    <location>
        <begin position="1"/>
        <end position="23"/>
    </location>
</feature>
<dbReference type="PROSITE" id="PS50208">
    <property type="entry name" value="CASPASE_P20"/>
    <property type="match status" value="1"/>
</dbReference>
<evidence type="ECO:0000256" key="1">
    <source>
        <dbReference type="ARBA" id="ARBA00010134"/>
    </source>
</evidence>
<name>Q07RA2_RHOP5</name>
<dbReference type="STRING" id="316055.RPE_1583"/>
<keyword evidence="3" id="KW-0732">Signal</keyword>
<protein>
    <submittedName>
        <fullName evidence="5">Peptidase C14, caspase catalytic subunit p20</fullName>
    </submittedName>
</protein>
<sequence length="479" mass="50588">MFRSMLCPAVVAGLLLVSQPAFAESRVALVIGQSAYHAVTPLPNPANDAKAVTQLLGDAGFEVTEAGDLSQNDLRRAVGDFAAKIAQKGPDTVALMFYAGHGLQVDGENFLMPVDIDPKREADIPLQAVRLNDVLNTLTSVPSKSRIILLDACRNNPFPEIGNTTGRGLALVDAKVNAAGTLLAYSTAPGDEAEDGSGGNSPYTAALLKAAREPGLSIEETFKRVRVSVNQVTSGRQTPWESSSLTSGFSFFANAADTPPTQEPKRSVEDWKNALKGKPAAEANELVVADGGEAAYEAFVALYADPPFGPLAREWLDLHYRMVAWNKAVLANTGAAYREFLAQFPDSDLSATARKLEERTRNRLTPGAVAGALAAIPASAAALTCPCTTPATPQLKKASLPKREVVDPPKKKGKTARRPPPPVDDDEVIVQRRVPVYDPPPVTVIGPALGGLRFGGGGGYRGPVGRGPVTGGNYGGRRY</sequence>
<dbReference type="EMBL" id="CP000463">
    <property type="protein sequence ID" value="ABJ05532.1"/>
    <property type="molecule type" value="Genomic_DNA"/>
</dbReference>
<gene>
    <name evidence="5" type="ordered locus">RPE_1583</name>
</gene>
<evidence type="ECO:0000256" key="2">
    <source>
        <dbReference type="SAM" id="MobiDB-lite"/>
    </source>
</evidence>
<dbReference type="MEROPS" id="C14.026"/>
<dbReference type="GO" id="GO:0006508">
    <property type="term" value="P:proteolysis"/>
    <property type="evidence" value="ECO:0007669"/>
    <property type="project" value="InterPro"/>
</dbReference>
<dbReference type="PANTHER" id="PTHR22576">
    <property type="entry name" value="MUCOSA ASSOCIATED LYMPHOID TISSUE LYMPHOMA TRANSLOCATION PROTEIN 1/PARACASPASE"/>
    <property type="match status" value="1"/>
</dbReference>
<organism evidence="5">
    <name type="scientific">Rhodopseudomonas palustris (strain BisA53)</name>
    <dbReference type="NCBI Taxonomy" id="316055"/>
    <lineage>
        <taxon>Bacteria</taxon>
        <taxon>Pseudomonadati</taxon>
        <taxon>Pseudomonadota</taxon>
        <taxon>Alphaproteobacteria</taxon>
        <taxon>Hyphomicrobiales</taxon>
        <taxon>Nitrobacteraceae</taxon>
        <taxon>Rhodopseudomonas</taxon>
    </lineage>
</organism>
<evidence type="ECO:0000259" key="4">
    <source>
        <dbReference type="PROSITE" id="PS50208"/>
    </source>
</evidence>
<dbReference type="PRINTS" id="PR00376">
    <property type="entry name" value="IL1BCENZYME"/>
</dbReference>
<dbReference type="InterPro" id="IPR011600">
    <property type="entry name" value="Pept_C14_caspase"/>
</dbReference>
<comment type="similarity">
    <text evidence="1">Belongs to the peptidase C14A family.</text>
</comment>
<dbReference type="GO" id="GO:0004197">
    <property type="term" value="F:cysteine-type endopeptidase activity"/>
    <property type="evidence" value="ECO:0007669"/>
    <property type="project" value="InterPro"/>
</dbReference>
<dbReference type="KEGG" id="rpe:RPE_1583"/>
<dbReference type="PANTHER" id="PTHR22576:SF37">
    <property type="entry name" value="MUCOSA-ASSOCIATED LYMPHOID TISSUE LYMPHOMA TRANSLOCATION PROTEIN 1"/>
    <property type="match status" value="1"/>
</dbReference>
<dbReference type="Pfam" id="PF00656">
    <property type="entry name" value="Peptidase_C14"/>
    <property type="match status" value="1"/>
</dbReference>
<dbReference type="SUPFAM" id="SSF52129">
    <property type="entry name" value="Caspase-like"/>
    <property type="match status" value="1"/>
</dbReference>
<evidence type="ECO:0000313" key="5">
    <source>
        <dbReference type="EMBL" id="ABJ05532.1"/>
    </source>
</evidence>
<feature type="domain" description="Caspase family p20" evidence="4">
    <location>
        <begin position="24"/>
        <end position="157"/>
    </location>
</feature>
<dbReference type="eggNOG" id="COG4249">
    <property type="taxonomic scope" value="Bacteria"/>
</dbReference>
<dbReference type="InterPro" id="IPR001309">
    <property type="entry name" value="Pept_C14_p20"/>
</dbReference>
<dbReference type="AlphaFoldDB" id="Q07RA2"/>
<feature type="region of interest" description="Disordered" evidence="2">
    <location>
        <begin position="392"/>
        <end position="425"/>
    </location>
</feature>
<dbReference type="InterPro" id="IPR029030">
    <property type="entry name" value="Caspase-like_dom_sf"/>
</dbReference>
<dbReference type="HOGENOM" id="CLU_528801_0_0_5"/>
<accession>Q07RA2</accession>
<feature type="compositionally biased region" description="Basic and acidic residues" evidence="2">
    <location>
        <begin position="401"/>
        <end position="410"/>
    </location>
</feature>